<feature type="compositionally biased region" description="Basic and acidic residues" evidence="1">
    <location>
        <begin position="206"/>
        <end position="222"/>
    </location>
</feature>
<dbReference type="AlphaFoldDB" id="A0A6P5AES6"/>
<evidence type="ECO:0000313" key="3">
    <source>
        <dbReference type="Proteomes" id="UP000515135"/>
    </source>
</evidence>
<proteinExistence type="predicted"/>
<feature type="compositionally biased region" description="Basic and acidic residues" evidence="1">
    <location>
        <begin position="182"/>
        <end position="197"/>
    </location>
</feature>
<feature type="region of interest" description="Disordered" evidence="1">
    <location>
        <begin position="138"/>
        <end position="222"/>
    </location>
</feature>
<dbReference type="GO" id="GO:0000127">
    <property type="term" value="C:transcription factor TFIIIC complex"/>
    <property type="evidence" value="ECO:0007669"/>
    <property type="project" value="TreeGrafter"/>
</dbReference>
<evidence type="ECO:0000256" key="1">
    <source>
        <dbReference type="SAM" id="MobiDB-lite"/>
    </source>
</evidence>
<evidence type="ECO:0000313" key="4">
    <source>
        <dbReference type="RefSeq" id="XP_019644829.1"/>
    </source>
</evidence>
<dbReference type="Pfam" id="PF10419">
    <property type="entry name" value="TFIIIC_sub6"/>
    <property type="match status" value="1"/>
</dbReference>
<gene>
    <name evidence="4" type="primary">LOC109485585</name>
</gene>
<protein>
    <submittedName>
        <fullName evidence="4">General transcription factor 3C polypeptide 6-like</fullName>
    </submittedName>
</protein>
<dbReference type="RefSeq" id="XP_019644829.1">
    <property type="nucleotide sequence ID" value="XM_019789270.1"/>
</dbReference>
<sequence>MAQKQDEAGEEEYEEIEDESLVLVELTGIMDTEFLRTGSGQCKFVGIDSEQPVLQIDRYIFTGSYEDAVGTCVMFEEGSQEEEDQQTYMCHTAKKLTMTRSFLTSKNDDTDSMSFLREDTPHHRRALKIASSCTLHVKPDKAASKGATTEGRQEPNRTERTSQGTGDVEMVEDVENITETSKQVESHVEDSDDRIGERTQLGGDRAATETGDREKETALSDR</sequence>
<dbReference type="OrthoDB" id="1877767at2759"/>
<dbReference type="Proteomes" id="UP000515135">
    <property type="component" value="Unplaced"/>
</dbReference>
<dbReference type="FunFam" id="2.60.40.4370:FF:000003">
    <property type="entry name" value="General transcription factor 3C polypeptide, putative"/>
    <property type="match status" value="1"/>
</dbReference>
<feature type="domain" description="Transcription factor TFIIIC triple barrel" evidence="2">
    <location>
        <begin position="17"/>
        <end position="103"/>
    </location>
</feature>
<dbReference type="PANTHER" id="PTHR21860">
    <property type="entry name" value="TRANSCRIPTION INITIATION FACTOR IIIC TFIIIC , POLYPEPTIDE 6-RELATED"/>
    <property type="match status" value="1"/>
</dbReference>
<organism evidence="3 4">
    <name type="scientific">Branchiostoma belcheri</name>
    <name type="common">Amphioxus</name>
    <dbReference type="NCBI Taxonomy" id="7741"/>
    <lineage>
        <taxon>Eukaryota</taxon>
        <taxon>Metazoa</taxon>
        <taxon>Chordata</taxon>
        <taxon>Cephalochordata</taxon>
        <taxon>Leptocardii</taxon>
        <taxon>Amphioxiformes</taxon>
        <taxon>Branchiostomatidae</taxon>
        <taxon>Branchiostoma</taxon>
    </lineage>
</organism>
<name>A0A6P5AES6_BRABE</name>
<dbReference type="KEGG" id="bbel:109485585"/>
<dbReference type="InterPro" id="IPR042771">
    <property type="entry name" value="GTF3C6-like"/>
</dbReference>
<evidence type="ECO:0000259" key="2">
    <source>
        <dbReference type="Pfam" id="PF10419"/>
    </source>
</evidence>
<dbReference type="GO" id="GO:0006383">
    <property type="term" value="P:transcription by RNA polymerase III"/>
    <property type="evidence" value="ECO:0007669"/>
    <property type="project" value="InterPro"/>
</dbReference>
<feature type="compositionally biased region" description="Basic and acidic residues" evidence="1">
    <location>
        <begin position="151"/>
        <end position="160"/>
    </location>
</feature>
<dbReference type="GeneID" id="109485585"/>
<accession>A0A6P5AES6</accession>
<dbReference type="InterPro" id="IPR019481">
    <property type="entry name" value="TFIIIC_triple_barrel"/>
</dbReference>
<reference evidence="4" key="1">
    <citation type="submission" date="2025-08" db="UniProtKB">
        <authorList>
            <consortium name="RefSeq"/>
        </authorList>
    </citation>
    <scope>IDENTIFICATION</scope>
    <source>
        <tissue evidence="4">Gonad</tissue>
    </source>
</reference>
<dbReference type="Gene3D" id="2.60.40.4370">
    <property type="match status" value="1"/>
</dbReference>
<keyword evidence="3" id="KW-1185">Reference proteome</keyword>
<dbReference type="PANTHER" id="PTHR21860:SF2">
    <property type="entry name" value="GENERAL TRANSCRIPTION FACTOR 3C POLYPEPTIDE 6"/>
    <property type="match status" value="1"/>
</dbReference>